<proteinExistence type="predicted"/>
<dbReference type="OrthoDB" id="2153609at2759"/>
<evidence type="ECO:0000256" key="1">
    <source>
        <dbReference type="SAM" id="MobiDB-lite"/>
    </source>
</evidence>
<name>A0A6J1QLN9_9HYME</name>
<feature type="non-terminal residue" evidence="3">
    <location>
        <position position="356"/>
    </location>
</feature>
<dbReference type="AlphaFoldDB" id="A0A6J1QLN9"/>
<dbReference type="RefSeq" id="XP_024882828.1">
    <property type="nucleotide sequence ID" value="XM_025027060.1"/>
</dbReference>
<dbReference type="Proteomes" id="UP000504618">
    <property type="component" value="Unplaced"/>
</dbReference>
<evidence type="ECO:0000313" key="3">
    <source>
        <dbReference type="RefSeq" id="XP_024882828.1"/>
    </source>
</evidence>
<reference evidence="3" key="1">
    <citation type="submission" date="2025-08" db="UniProtKB">
        <authorList>
            <consortium name="RefSeq"/>
        </authorList>
    </citation>
    <scope>IDENTIFICATION</scope>
    <source>
        <tissue evidence="3">Whole body</tissue>
    </source>
</reference>
<evidence type="ECO:0000313" key="2">
    <source>
        <dbReference type="Proteomes" id="UP000504618"/>
    </source>
</evidence>
<gene>
    <name evidence="3" type="primary">LOC112461717</name>
</gene>
<keyword evidence="2" id="KW-1185">Reference proteome</keyword>
<feature type="compositionally biased region" description="Low complexity" evidence="1">
    <location>
        <begin position="338"/>
        <end position="356"/>
    </location>
</feature>
<feature type="region of interest" description="Disordered" evidence="1">
    <location>
        <begin position="331"/>
        <end position="356"/>
    </location>
</feature>
<organism evidence="2 3">
    <name type="scientific">Temnothorax curvispinosus</name>
    <dbReference type="NCBI Taxonomy" id="300111"/>
    <lineage>
        <taxon>Eukaryota</taxon>
        <taxon>Metazoa</taxon>
        <taxon>Ecdysozoa</taxon>
        <taxon>Arthropoda</taxon>
        <taxon>Hexapoda</taxon>
        <taxon>Insecta</taxon>
        <taxon>Pterygota</taxon>
        <taxon>Neoptera</taxon>
        <taxon>Endopterygota</taxon>
        <taxon>Hymenoptera</taxon>
        <taxon>Apocrita</taxon>
        <taxon>Aculeata</taxon>
        <taxon>Formicoidea</taxon>
        <taxon>Formicidae</taxon>
        <taxon>Myrmicinae</taxon>
        <taxon>Temnothorax</taxon>
    </lineage>
</organism>
<dbReference type="GeneID" id="112461717"/>
<protein>
    <submittedName>
        <fullName evidence="3">Uncharacterized protein LOC112461717</fullName>
    </submittedName>
</protein>
<sequence>MTTHDNFLSWEKCNRYPYVDKVSMVEAEEEDSVDFVYQFVKKRFVSTDHESSSIFHTAPEIIGPPKFQRYGQTIDFRILFHDFHMIRDGTGVSISPWRNKDIMRPKDRQFIHNDFDAMTKDKRYIDIEFHEAVYPIRVCIYEICKPGSIRQISAQDSNGSWHELWNVSHQPFLYIPPPQSRLFSPPLSSLSCTIKTKMLRLVFGGSWQVSYTKLDAVMLISTSKLIQSKNPNESLPDIIKRISSMYYPYHNNCNFTTDLNSVHLDIAYLQKNFHYYCNISNSNVIASVSHDNRMMRCEKVSEEIIPGYTQPSGHRYSHRILLKAYQTNANKRLRRSSTESTEPLSSLSSCSISALP</sequence>
<accession>A0A6J1QLN9</accession>